<gene>
    <name evidence="2" type="ORF">OKIOD_LOCUS15257</name>
</gene>
<evidence type="ECO:0000313" key="2">
    <source>
        <dbReference type="EMBL" id="CAG5112257.1"/>
    </source>
</evidence>
<sequence length="644" mass="73520">MGVVEPYIEIEKRLGIISNTPWEGIPHENMVFITKYAIGPIQDNNQPENVKSNEFPIGLQCFCPTCAIRGVIYITDVNLRGNNKTYAKTGDYLKPAYYDINHKYNLRSLFECYSRAKVSSGLHSCQALPIKDGVTALHYSLSLNLMAPPKTPIRSSWKKKTESTASKSGKEEDKSPPPFGSRQKKKKAEKARTRWPCKEDENWTPTNRIHRTRSTIVDVKQEPIDETTQSTVSENPRRRSLRSAFRKPKKAIVDDKDNDDEVEEDDDENNDEDDDVILVESDVPFSDIASSLKTPVQNQKNKSELVKEPLPLSDEDSISDSLIYNRTQDWINTQNPKLSPEKTATESEDPPEKVTPKFDSTWRSSEIHEVIHNLKKKHFERKRSQNVGTGELLQEGSAIQPDSAVHKLQIEGAKRNLLDDRVFCSDIFTEEEMKGRRPTVRKARSDFAGIERVKRNLLNDKNFSDIYKPEETTPVTSEKAADEAETKLLPVSLRESDISSSTHRRRKPRIITPRKKDPKDDVEKSEDAQDPAVERKPKGRSRRVVKSAARIRESFNQGLQQTKLQKPNDETKKEILTWISKLGWARNWCDDVIKVLGEMKTALKSFQPANSDSSDTEIEENKAEGLEKSDLENMMDEFDSFLQT</sequence>
<reference evidence="2 3" key="1">
    <citation type="submission" date="2021-04" db="EMBL/GenBank/DDBJ databases">
        <authorList>
            <person name="Bliznina A."/>
        </authorList>
    </citation>
    <scope>NUCLEOTIDE SEQUENCE [LARGE SCALE GENOMIC DNA]</scope>
</reference>
<feature type="region of interest" description="Disordered" evidence="1">
    <location>
        <begin position="607"/>
        <end position="630"/>
    </location>
</feature>
<name>A0ABN7T5H7_OIKDI</name>
<feature type="region of interest" description="Disordered" evidence="1">
    <location>
        <begin position="152"/>
        <end position="360"/>
    </location>
</feature>
<feature type="compositionally biased region" description="Basic and acidic residues" evidence="1">
    <location>
        <begin position="619"/>
        <end position="630"/>
    </location>
</feature>
<dbReference type="Proteomes" id="UP001158576">
    <property type="component" value="Chromosome 2"/>
</dbReference>
<evidence type="ECO:0000256" key="1">
    <source>
        <dbReference type="SAM" id="MobiDB-lite"/>
    </source>
</evidence>
<accession>A0ABN7T5H7</accession>
<dbReference type="EMBL" id="OU015567">
    <property type="protein sequence ID" value="CAG5112257.1"/>
    <property type="molecule type" value="Genomic_DNA"/>
</dbReference>
<feature type="compositionally biased region" description="Acidic residues" evidence="1">
    <location>
        <begin position="256"/>
        <end position="277"/>
    </location>
</feature>
<feature type="compositionally biased region" description="Polar residues" evidence="1">
    <location>
        <begin position="288"/>
        <end position="300"/>
    </location>
</feature>
<feature type="region of interest" description="Disordered" evidence="1">
    <location>
        <begin position="461"/>
        <end position="547"/>
    </location>
</feature>
<organism evidence="2 3">
    <name type="scientific">Oikopleura dioica</name>
    <name type="common">Tunicate</name>
    <dbReference type="NCBI Taxonomy" id="34765"/>
    <lineage>
        <taxon>Eukaryota</taxon>
        <taxon>Metazoa</taxon>
        <taxon>Chordata</taxon>
        <taxon>Tunicata</taxon>
        <taxon>Appendicularia</taxon>
        <taxon>Copelata</taxon>
        <taxon>Oikopleuridae</taxon>
        <taxon>Oikopleura</taxon>
    </lineage>
</organism>
<feature type="compositionally biased region" description="Basic and acidic residues" evidence="1">
    <location>
        <begin position="514"/>
        <end position="536"/>
    </location>
</feature>
<keyword evidence="3" id="KW-1185">Reference proteome</keyword>
<feature type="compositionally biased region" description="Basic and acidic residues" evidence="1">
    <location>
        <begin position="190"/>
        <end position="201"/>
    </location>
</feature>
<feature type="compositionally biased region" description="Polar residues" evidence="1">
    <location>
        <begin position="324"/>
        <end position="337"/>
    </location>
</feature>
<protein>
    <submittedName>
        <fullName evidence="2">Oidioi.mRNA.OKI2018_I69.chr2.g6492.t1.cds</fullName>
    </submittedName>
</protein>
<evidence type="ECO:0000313" key="3">
    <source>
        <dbReference type="Proteomes" id="UP001158576"/>
    </source>
</evidence>
<feature type="compositionally biased region" description="Basic and acidic residues" evidence="1">
    <location>
        <begin position="339"/>
        <end position="356"/>
    </location>
</feature>
<feature type="compositionally biased region" description="Basic residues" evidence="1">
    <location>
        <begin position="238"/>
        <end position="250"/>
    </location>
</feature>
<proteinExistence type="predicted"/>
<feature type="compositionally biased region" description="Basic residues" evidence="1">
    <location>
        <begin position="502"/>
        <end position="513"/>
    </location>
</feature>